<dbReference type="SUPFAM" id="SSF82771">
    <property type="entry name" value="GIY-YIG endonuclease"/>
    <property type="match status" value="1"/>
</dbReference>
<dbReference type="PANTHER" id="PTHR34477:SF1">
    <property type="entry name" value="UPF0213 PROTEIN YHBQ"/>
    <property type="match status" value="1"/>
</dbReference>
<evidence type="ECO:0000313" key="3">
    <source>
        <dbReference type="EMBL" id="MBA4542466.1"/>
    </source>
</evidence>
<dbReference type="Proteomes" id="UP000530514">
    <property type="component" value="Unassembled WGS sequence"/>
</dbReference>
<evidence type="ECO:0000313" key="4">
    <source>
        <dbReference type="Proteomes" id="UP000530514"/>
    </source>
</evidence>
<dbReference type="Pfam" id="PF01541">
    <property type="entry name" value="GIY-YIG"/>
    <property type="match status" value="1"/>
</dbReference>
<dbReference type="InterPro" id="IPR000305">
    <property type="entry name" value="GIY-YIG_endonuc"/>
</dbReference>
<dbReference type="AlphaFoldDB" id="A0A7W1X9D3"/>
<dbReference type="CDD" id="cd10456">
    <property type="entry name" value="GIY-YIG_UPF0213"/>
    <property type="match status" value="1"/>
</dbReference>
<evidence type="ECO:0000256" key="1">
    <source>
        <dbReference type="ARBA" id="ARBA00007435"/>
    </source>
</evidence>
<accession>A0A7W1X9D3</accession>
<dbReference type="Gene3D" id="3.40.1440.10">
    <property type="entry name" value="GIY-YIG endonuclease"/>
    <property type="match status" value="1"/>
</dbReference>
<dbReference type="InterPro" id="IPR050190">
    <property type="entry name" value="UPF0213_domain"/>
</dbReference>
<gene>
    <name evidence="3" type="ORF">H1164_06060</name>
</gene>
<dbReference type="PANTHER" id="PTHR34477">
    <property type="entry name" value="UPF0213 PROTEIN YHBQ"/>
    <property type="match status" value="1"/>
</dbReference>
<proteinExistence type="inferred from homology"/>
<dbReference type="OrthoDB" id="9807770at2"/>
<comment type="caution">
    <text evidence="3">The sequence shown here is derived from an EMBL/GenBank/DDBJ whole genome shotgun (WGS) entry which is preliminary data.</text>
</comment>
<keyword evidence="4" id="KW-1185">Reference proteome</keyword>
<protein>
    <submittedName>
        <fullName evidence="3">GIY-YIG nuclease family protein</fullName>
    </submittedName>
</protein>
<dbReference type="EMBL" id="JACEIP010000006">
    <property type="protein sequence ID" value="MBA4542466.1"/>
    <property type="molecule type" value="Genomic_DNA"/>
</dbReference>
<dbReference type="InterPro" id="IPR035901">
    <property type="entry name" value="GIY-YIG_endonuc_sf"/>
</dbReference>
<comment type="similarity">
    <text evidence="1">Belongs to the UPF0213 family.</text>
</comment>
<organism evidence="3 4">
    <name type="scientific">Thermoactinomyces daqus</name>
    <dbReference type="NCBI Taxonomy" id="1329516"/>
    <lineage>
        <taxon>Bacteria</taxon>
        <taxon>Bacillati</taxon>
        <taxon>Bacillota</taxon>
        <taxon>Bacilli</taxon>
        <taxon>Bacillales</taxon>
        <taxon>Thermoactinomycetaceae</taxon>
        <taxon>Thermoactinomyces</taxon>
    </lineage>
</organism>
<evidence type="ECO:0000259" key="2">
    <source>
        <dbReference type="PROSITE" id="PS50164"/>
    </source>
</evidence>
<sequence length="89" mass="10685">MADSYYVYILECRDGTLYTGMTNHLERRLRMHRLGKGAKYTRARLPVVLRYYEAGTSKSWALKREHEIKKMSRKEKWRLIAERGTERCT</sequence>
<reference evidence="3 4" key="1">
    <citation type="submission" date="2020-07" db="EMBL/GenBank/DDBJ databases">
        <authorList>
            <person name="Feng H."/>
        </authorList>
    </citation>
    <scope>NUCLEOTIDE SEQUENCE [LARGE SCALE GENOMIC DNA]</scope>
    <source>
        <strain evidence="4">s-11</strain>
    </source>
</reference>
<name>A0A7W1X9D3_9BACL</name>
<dbReference type="PROSITE" id="PS50164">
    <property type="entry name" value="GIY_YIG"/>
    <property type="match status" value="1"/>
</dbReference>
<dbReference type="RefSeq" id="WP_033100712.1">
    <property type="nucleotide sequence ID" value="NZ_JACEIP010000006.1"/>
</dbReference>
<feature type="domain" description="GIY-YIG" evidence="2">
    <location>
        <begin position="3"/>
        <end position="78"/>
    </location>
</feature>